<accession>A0AAP2DCE4</accession>
<evidence type="ECO:0000313" key="3">
    <source>
        <dbReference type="EMBL" id="MBT1689184.1"/>
    </source>
</evidence>
<dbReference type="EMBL" id="JAHESC010000037">
    <property type="protein sequence ID" value="MBT1689184.1"/>
    <property type="molecule type" value="Genomic_DNA"/>
</dbReference>
<proteinExistence type="predicted"/>
<organism evidence="3 4">
    <name type="scientific">Dawidia soli</name>
    <dbReference type="NCBI Taxonomy" id="2782352"/>
    <lineage>
        <taxon>Bacteria</taxon>
        <taxon>Pseudomonadati</taxon>
        <taxon>Bacteroidota</taxon>
        <taxon>Cytophagia</taxon>
        <taxon>Cytophagales</taxon>
        <taxon>Chryseotaleaceae</taxon>
        <taxon>Dawidia</taxon>
    </lineage>
</organism>
<dbReference type="AlphaFoldDB" id="A0AAP2DCE4"/>
<dbReference type="PANTHER" id="PTHR30273">
    <property type="entry name" value="PERIPLASMIC SIGNAL SENSOR AND SIGMA FACTOR ACTIVATOR FECR-RELATED"/>
    <property type="match status" value="1"/>
</dbReference>
<dbReference type="Gene3D" id="2.60.120.1440">
    <property type="match status" value="1"/>
</dbReference>
<dbReference type="Pfam" id="PF04773">
    <property type="entry name" value="FecR"/>
    <property type="match status" value="1"/>
</dbReference>
<dbReference type="Proteomes" id="UP001319180">
    <property type="component" value="Unassembled WGS sequence"/>
</dbReference>
<dbReference type="Pfam" id="PF16344">
    <property type="entry name" value="FecR_C"/>
    <property type="match status" value="1"/>
</dbReference>
<feature type="domain" description="FecR protein" evidence="1">
    <location>
        <begin position="143"/>
        <end position="232"/>
    </location>
</feature>
<feature type="domain" description="Protein FecR C-terminal" evidence="2">
    <location>
        <begin position="283"/>
        <end position="350"/>
    </location>
</feature>
<dbReference type="InterPro" id="IPR032508">
    <property type="entry name" value="FecR_C"/>
</dbReference>
<protein>
    <submittedName>
        <fullName evidence="3">FecR domain-containing protein</fullName>
    </submittedName>
</protein>
<sequence length="357" mass="40375">MKNYVDFAAEDFAADDDFIKWVRHPHPGSSRDIFWKSWIRANPAKAEEIEEARMMILAVVEEPQHIPDATKQQEVWQKIKTTLELPNQQPVPLRPWQQWYSKAAILVILFGGVWLLWRAPFDGDPGTVAVQIPAGLERRSNDSNQARTIVLEDGSSVVLQPHSVLQYPAHFTPQMRDVYLTGEAFFEVKKDPHRPFLVHAQDLVTRVLGTSFRVRSFAREARTTVQVKTGRVSVSKVTEAPAGQEAVVLTPNQQVVYERAGKKLTKSLVEKPEVLQPFAGYSFEFNDVPVSEVFETLEKAYGIQIVYDEESLARCLLHATLTEVPLDEQLKLICKGIQGTYEVIDSHIVITSRGCTP</sequence>
<dbReference type="InterPro" id="IPR006860">
    <property type="entry name" value="FecR"/>
</dbReference>
<dbReference type="InterPro" id="IPR012373">
    <property type="entry name" value="Ferrdict_sens_TM"/>
</dbReference>
<dbReference type="GO" id="GO:0016989">
    <property type="term" value="F:sigma factor antagonist activity"/>
    <property type="evidence" value="ECO:0007669"/>
    <property type="project" value="TreeGrafter"/>
</dbReference>
<evidence type="ECO:0000313" key="4">
    <source>
        <dbReference type="Proteomes" id="UP001319180"/>
    </source>
</evidence>
<evidence type="ECO:0000259" key="2">
    <source>
        <dbReference type="Pfam" id="PF16344"/>
    </source>
</evidence>
<gene>
    <name evidence="3" type="ORF">KK078_21645</name>
</gene>
<comment type="caution">
    <text evidence="3">The sequence shown here is derived from an EMBL/GenBank/DDBJ whole genome shotgun (WGS) entry which is preliminary data.</text>
</comment>
<evidence type="ECO:0000259" key="1">
    <source>
        <dbReference type="Pfam" id="PF04773"/>
    </source>
</evidence>
<reference evidence="3 4" key="1">
    <citation type="submission" date="2021-05" db="EMBL/GenBank/DDBJ databases">
        <title>A Polyphasic approach of four new species of the genus Ohtaekwangia: Ohtaekwangia histidinii sp. nov., Ohtaekwangia cretensis sp. nov., Ohtaekwangia indiensis sp. nov., Ohtaekwangia reichenbachii sp. nov. from diverse environment.</title>
        <authorList>
            <person name="Octaviana S."/>
        </authorList>
    </citation>
    <scope>NUCLEOTIDE SEQUENCE [LARGE SCALE GENOMIC DNA]</scope>
    <source>
        <strain evidence="3 4">PWU37</strain>
    </source>
</reference>
<dbReference type="PIRSF" id="PIRSF018266">
    <property type="entry name" value="FecR"/>
    <property type="match status" value="1"/>
</dbReference>
<dbReference type="Gene3D" id="3.55.50.30">
    <property type="match status" value="1"/>
</dbReference>
<dbReference type="PANTHER" id="PTHR30273:SF2">
    <property type="entry name" value="PROTEIN FECR"/>
    <property type="match status" value="1"/>
</dbReference>
<name>A0AAP2DCE4_9BACT</name>
<keyword evidence="4" id="KW-1185">Reference proteome</keyword>
<dbReference type="RefSeq" id="WP_254092409.1">
    <property type="nucleotide sequence ID" value="NZ_JAHESC010000037.1"/>
</dbReference>